<reference evidence="5 6" key="1">
    <citation type="submission" date="2024-10" db="EMBL/GenBank/DDBJ databases">
        <title>Updated reference genomes for cyclostephanoid diatoms.</title>
        <authorList>
            <person name="Roberts W.R."/>
            <person name="Alverson A.J."/>
        </authorList>
    </citation>
    <scope>NUCLEOTIDE SEQUENCE [LARGE SCALE GENOMIC DNA]</scope>
    <source>
        <strain evidence="5 6">AJA228-03</strain>
    </source>
</reference>
<evidence type="ECO:0000256" key="3">
    <source>
        <dbReference type="PROSITE-ProRule" id="PRU00221"/>
    </source>
</evidence>
<dbReference type="InterPro" id="IPR001680">
    <property type="entry name" value="WD40_rpt"/>
</dbReference>
<comment type="caution">
    <text evidence="5">The sequence shown here is derived from an EMBL/GenBank/DDBJ whole genome shotgun (WGS) entry which is preliminary data.</text>
</comment>
<evidence type="ECO:0000313" key="6">
    <source>
        <dbReference type="Proteomes" id="UP001530377"/>
    </source>
</evidence>
<dbReference type="SUPFAM" id="SSF50978">
    <property type="entry name" value="WD40 repeat-like"/>
    <property type="match status" value="1"/>
</dbReference>
<dbReference type="Pfam" id="PF00400">
    <property type="entry name" value="WD40"/>
    <property type="match status" value="1"/>
</dbReference>
<dbReference type="AlphaFoldDB" id="A0ABD3RG78"/>
<evidence type="ECO:0000256" key="4">
    <source>
        <dbReference type="SAM" id="MobiDB-lite"/>
    </source>
</evidence>
<feature type="compositionally biased region" description="Acidic residues" evidence="4">
    <location>
        <begin position="251"/>
        <end position="262"/>
    </location>
</feature>
<dbReference type="PANTHER" id="PTHR10971">
    <property type="entry name" value="MRNA EXPORT FACTOR AND BUB3"/>
    <property type="match status" value="1"/>
</dbReference>
<evidence type="ECO:0000256" key="2">
    <source>
        <dbReference type="ARBA" id="ARBA00022737"/>
    </source>
</evidence>
<dbReference type="SMART" id="SM00320">
    <property type="entry name" value="WD40"/>
    <property type="match status" value="3"/>
</dbReference>
<keyword evidence="6" id="KW-1185">Reference proteome</keyword>
<proteinExistence type="predicted"/>
<protein>
    <recommendedName>
        <fullName evidence="7">Mitotic checkpoint protein BUB3</fullName>
    </recommendedName>
</protein>
<evidence type="ECO:0008006" key="7">
    <source>
        <dbReference type="Google" id="ProtNLM"/>
    </source>
</evidence>
<accession>A0ABD3RG78</accession>
<dbReference type="InterPro" id="IPR036322">
    <property type="entry name" value="WD40_repeat_dom_sf"/>
</dbReference>
<organism evidence="5 6">
    <name type="scientific">Cyclostephanos tholiformis</name>
    <dbReference type="NCBI Taxonomy" id="382380"/>
    <lineage>
        <taxon>Eukaryota</taxon>
        <taxon>Sar</taxon>
        <taxon>Stramenopiles</taxon>
        <taxon>Ochrophyta</taxon>
        <taxon>Bacillariophyta</taxon>
        <taxon>Coscinodiscophyceae</taxon>
        <taxon>Thalassiosirophycidae</taxon>
        <taxon>Stephanodiscales</taxon>
        <taxon>Stephanodiscaceae</taxon>
        <taxon>Cyclostephanos</taxon>
    </lineage>
</organism>
<dbReference type="InterPro" id="IPR015943">
    <property type="entry name" value="WD40/YVTN_repeat-like_dom_sf"/>
</dbReference>
<evidence type="ECO:0000256" key="1">
    <source>
        <dbReference type="ARBA" id="ARBA00022574"/>
    </source>
</evidence>
<feature type="compositionally biased region" description="Pro residues" evidence="4">
    <location>
        <begin position="1"/>
        <end position="13"/>
    </location>
</feature>
<feature type="compositionally biased region" description="Low complexity" evidence="4">
    <location>
        <begin position="18"/>
        <end position="37"/>
    </location>
</feature>
<keyword evidence="1 3" id="KW-0853">WD repeat</keyword>
<name>A0ABD3RG78_9STRA</name>
<feature type="region of interest" description="Disordered" evidence="4">
    <location>
        <begin position="123"/>
        <end position="143"/>
    </location>
</feature>
<gene>
    <name evidence="5" type="ORF">ACHAXA_010017</name>
</gene>
<evidence type="ECO:0000313" key="5">
    <source>
        <dbReference type="EMBL" id="KAL3812045.1"/>
    </source>
</evidence>
<dbReference type="Gene3D" id="2.130.10.10">
    <property type="entry name" value="YVTN repeat-like/Quinoprotein amine dehydrogenase"/>
    <property type="match status" value="1"/>
</dbReference>
<feature type="region of interest" description="Disordered" evidence="4">
    <location>
        <begin position="236"/>
        <end position="262"/>
    </location>
</feature>
<dbReference type="EMBL" id="JALLPB020000220">
    <property type="protein sequence ID" value="KAL3812045.1"/>
    <property type="molecule type" value="Genomic_DNA"/>
</dbReference>
<keyword evidence="2" id="KW-0677">Repeat</keyword>
<sequence length="429" mass="45121">MAQPEPFPLPSPPNDGITSLLYLSTPPPSSSSSLSSSSLLASTSWDGALRLHDVPDDGCAGGARLAVSRSMGSGPLLSVAASSRTSVGEASAATRMMVFAGGCDGTIKRLDVDASIVDVVGRHSHRRNGGGAPSSSSSSFSSPPAASCLSSIDDAVIASAGWDKRFHVWDARVRTSSRDGDDGDVGGGGIEPVASADLPGKAYGMDVSRDGRLVVVATSGRRNCFLDLRKMPSRSSSKETTMVVASSPEDGGGEDDDVDDEDGDKIGIEAKILMDRESSLKFQTRCVKFFGMPNSIGIAVGSIEGRVAIEYMDDMGIESNGGKKYAFKCHRVNDTIYPVNAIAFHPIYGTFATGGADGTVVTWDAANKKKLSAITKCPTSVSALSFNADGTRLAIASSYTFEEGERDHPREEIYIRDVLESEVRPKSKK</sequence>
<dbReference type="Proteomes" id="UP001530377">
    <property type="component" value="Unassembled WGS sequence"/>
</dbReference>
<feature type="region of interest" description="Disordered" evidence="4">
    <location>
        <begin position="1"/>
        <end position="37"/>
    </location>
</feature>
<dbReference type="PROSITE" id="PS50082">
    <property type="entry name" value="WD_REPEATS_2"/>
    <property type="match status" value="1"/>
</dbReference>
<feature type="compositionally biased region" description="Low complexity" evidence="4">
    <location>
        <begin position="133"/>
        <end position="143"/>
    </location>
</feature>
<feature type="repeat" description="WD" evidence="3">
    <location>
        <begin position="339"/>
        <end position="373"/>
    </location>
</feature>